<gene>
    <name evidence="3" type="ORF">PX653_12090</name>
</gene>
<organism evidence="3 4">
    <name type="scientific">Pseudoduganella chitinolytica</name>
    <dbReference type="NCBI Taxonomy" id="34070"/>
    <lineage>
        <taxon>Bacteria</taxon>
        <taxon>Pseudomonadati</taxon>
        <taxon>Pseudomonadota</taxon>
        <taxon>Betaproteobacteria</taxon>
        <taxon>Burkholderiales</taxon>
        <taxon>Oxalobacteraceae</taxon>
        <taxon>Telluria group</taxon>
        <taxon>Pseudoduganella</taxon>
    </lineage>
</organism>
<feature type="domain" description="Ice-binding protein C-terminal" evidence="2">
    <location>
        <begin position="184"/>
        <end position="209"/>
    </location>
</feature>
<evidence type="ECO:0000313" key="3">
    <source>
        <dbReference type="EMBL" id="WEF35453.1"/>
    </source>
</evidence>
<sequence>MLVKACMALLLSGVAALASAAPMTLTVNGSGTMVSTGPLGSNTPGQLSMTIDYDTDSFHGTEAFGYGAFGAASLTFTTAGASYTVTSVDGADLLMGNFGDTRPYLSLRASFQAQEQWGNQEAGLTLYLDRPGALTPPDLLTPRVVTLDNLAGATLWLQTRDNGGELFAEHDIAFDNVTVTIASAVPEPATYAMVFAGLGIVGAAAARRRRVG</sequence>
<evidence type="ECO:0000256" key="1">
    <source>
        <dbReference type="SAM" id="SignalP"/>
    </source>
</evidence>
<dbReference type="InterPro" id="IPR013424">
    <property type="entry name" value="Ice-binding_C"/>
</dbReference>
<evidence type="ECO:0000313" key="4">
    <source>
        <dbReference type="Proteomes" id="UP001216510"/>
    </source>
</evidence>
<reference evidence="3 4" key="1">
    <citation type="submission" date="2023-02" db="EMBL/GenBank/DDBJ databases">
        <title>Gemone sequence of Telluria chitinolytica ACM 3522T.</title>
        <authorList>
            <person name="Frediansyah A."/>
            <person name="Miess H."/>
            <person name="Gross H."/>
        </authorList>
    </citation>
    <scope>NUCLEOTIDE SEQUENCE [LARGE SCALE GENOMIC DNA]</scope>
    <source>
        <strain evidence="3 4">ACM 3522</strain>
    </source>
</reference>
<name>A0ABY8BJD3_9BURK</name>
<feature type="chain" id="PRO_5047391448" evidence="1">
    <location>
        <begin position="21"/>
        <end position="212"/>
    </location>
</feature>
<dbReference type="RefSeq" id="WP_277418110.1">
    <property type="nucleotide sequence ID" value="NZ_CP119083.1"/>
</dbReference>
<dbReference type="Proteomes" id="UP001216510">
    <property type="component" value="Chromosome"/>
</dbReference>
<keyword evidence="1" id="KW-0732">Signal</keyword>
<dbReference type="NCBIfam" id="TIGR02595">
    <property type="entry name" value="PEP_CTERM"/>
    <property type="match status" value="1"/>
</dbReference>
<keyword evidence="4" id="KW-1185">Reference proteome</keyword>
<feature type="signal peptide" evidence="1">
    <location>
        <begin position="1"/>
        <end position="20"/>
    </location>
</feature>
<accession>A0ABY8BJD3</accession>
<dbReference type="EMBL" id="CP119083">
    <property type="protein sequence ID" value="WEF35453.1"/>
    <property type="molecule type" value="Genomic_DNA"/>
</dbReference>
<protein>
    <submittedName>
        <fullName evidence="3">PEP-CTERM sorting domain-containing protein</fullName>
    </submittedName>
</protein>
<evidence type="ECO:0000259" key="2">
    <source>
        <dbReference type="Pfam" id="PF07589"/>
    </source>
</evidence>
<proteinExistence type="predicted"/>
<dbReference type="Pfam" id="PF07589">
    <property type="entry name" value="PEP-CTERM"/>
    <property type="match status" value="1"/>
</dbReference>